<organism evidence="1">
    <name type="scientific">Desulfofervidus auxilii</name>
    <dbReference type="NCBI Taxonomy" id="1621989"/>
    <lineage>
        <taxon>Bacteria</taxon>
        <taxon>Pseudomonadati</taxon>
        <taxon>Thermodesulfobacteriota</taxon>
        <taxon>Candidatus Desulfofervidia</taxon>
        <taxon>Candidatus Desulfofervidales</taxon>
        <taxon>Candidatus Desulfofervidaceae</taxon>
        <taxon>Candidatus Desulfofervidus</taxon>
    </lineage>
</organism>
<name>A0A7C0Y5B0_DESA2</name>
<dbReference type="AlphaFoldDB" id="A0A7C0Y5B0"/>
<dbReference type="GO" id="GO:0004519">
    <property type="term" value="F:endonuclease activity"/>
    <property type="evidence" value="ECO:0007669"/>
    <property type="project" value="UniProtKB-KW"/>
</dbReference>
<dbReference type="EMBL" id="DRBS01000298">
    <property type="protein sequence ID" value="HDD44781.1"/>
    <property type="molecule type" value="Genomic_DNA"/>
</dbReference>
<accession>A0A7C0Y5B0</accession>
<keyword evidence="1" id="KW-0378">Hydrolase</keyword>
<reference evidence="1" key="1">
    <citation type="journal article" date="2020" name="mSystems">
        <title>Genome- and Community-Level Interaction Insights into Carbon Utilization and Element Cycling Functions of Hydrothermarchaeota in Hydrothermal Sediment.</title>
        <authorList>
            <person name="Zhou Z."/>
            <person name="Liu Y."/>
            <person name="Xu W."/>
            <person name="Pan J."/>
            <person name="Luo Z.H."/>
            <person name="Li M."/>
        </authorList>
    </citation>
    <scope>NUCLEOTIDE SEQUENCE [LARGE SCALE GENOMIC DNA]</scope>
    <source>
        <strain evidence="1">HyVt-233</strain>
    </source>
</reference>
<gene>
    <name evidence="1" type="ORF">ENG63_07990</name>
</gene>
<protein>
    <submittedName>
        <fullName evidence="1">Type II restriction endonuclease</fullName>
    </submittedName>
</protein>
<comment type="caution">
    <text evidence="1">The sequence shown here is derived from an EMBL/GenBank/DDBJ whole genome shotgun (WGS) entry which is preliminary data.</text>
</comment>
<evidence type="ECO:0000313" key="1">
    <source>
        <dbReference type="EMBL" id="HDD44781.1"/>
    </source>
</evidence>
<keyword evidence="1" id="KW-0540">Nuclease</keyword>
<keyword evidence="1" id="KW-0255">Endonuclease</keyword>
<dbReference type="Proteomes" id="UP000886289">
    <property type="component" value="Unassembled WGS sequence"/>
</dbReference>
<sequence length="52" mass="6385">MERARKILENRRKKDTSSLETQIDHLVYKFYNLTEEEVELIEKKCFLIKQNL</sequence>
<proteinExistence type="predicted"/>